<dbReference type="Proteomes" id="UP000240572">
    <property type="component" value="Unassembled WGS sequence"/>
</dbReference>
<dbReference type="OrthoDB" id="9780211at2"/>
<dbReference type="PANTHER" id="PTHR12521:SF0">
    <property type="entry name" value="ADP-RIBOSE GLYCOHYDROLASE OARD1"/>
    <property type="match status" value="1"/>
</dbReference>
<sequence>MNIIEAGDLFESDAQTIVNTVNCMGVMGKGLALNFKNRYPRMFKEYSNICRKGLLDIGRLWLYKTENRWILNFPTKYDWRAPSEIYFLEAGLEKFMLTYRERNITSIAFPLLGASNGGIDPDISLNLMQRYLATCDIPVTIYLKFKAENSGALFLTGL</sequence>
<keyword evidence="4" id="KW-1185">Reference proteome</keyword>
<evidence type="ECO:0000256" key="1">
    <source>
        <dbReference type="ARBA" id="ARBA00035885"/>
    </source>
</evidence>
<proteinExistence type="predicted"/>
<dbReference type="PROSITE" id="PS51154">
    <property type="entry name" value="MACRO"/>
    <property type="match status" value="1"/>
</dbReference>
<dbReference type="InterPro" id="IPR002589">
    <property type="entry name" value="Macro_dom"/>
</dbReference>
<dbReference type="InterPro" id="IPR050892">
    <property type="entry name" value="ADP-ribose_metab_enzymes"/>
</dbReference>
<dbReference type="InterPro" id="IPR043472">
    <property type="entry name" value="Macro_dom-like"/>
</dbReference>
<comment type="catalytic activity">
    <reaction evidence="1">
        <text>an N-(ADP-alpha-D-ribosyl)-thymidine in DNA + H2O = a thymidine in DNA + ADP-D-ribose</text>
        <dbReference type="Rhea" id="RHEA:71655"/>
        <dbReference type="Rhea" id="RHEA-COMP:13556"/>
        <dbReference type="Rhea" id="RHEA-COMP:18051"/>
        <dbReference type="ChEBI" id="CHEBI:15377"/>
        <dbReference type="ChEBI" id="CHEBI:57967"/>
        <dbReference type="ChEBI" id="CHEBI:137386"/>
        <dbReference type="ChEBI" id="CHEBI:191199"/>
    </reaction>
    <physiologicalReaction direction="left-to-right" evidence="1">
        <dbReference type="Rhea" id="RHEA:71656"/>
    </physiologicalReaction>
</comment>
<dbReference type="PANTHER" id="PTHR12521">
    <property type="entry name" value="PROTEIN C6ORF130"/>
    <property type="match status" value="1"/>
</dbReference>
<evidence type="ECO:0000313" key="4">
    <source>
        <dbReference type="Proteomes" id="UP000240572"/>
    </source>
</evidence>
<feature type="domain" description="Macro" evidence="2">
    <location>
        <begin position="1"/>
        <end position="158"/>
    </location>
</feature>
<dbReference type="SMART" id="SM00506">
    <property type="entry name" value="A1pp"/>
    <property type="match status" value="1"/>
</dbReference>
<gene>
    <name evidence="3" type="ORF">B0I18_105170</name>
</gene>
<dbReference type="GO" id="GO:0140291">
    <property type="term" value="P:peptidyl-glutamate ADP-deribosylation"/>
    <property type="evidence" value="ECO:0007669"/>
    <property type="project" value="TreeGrafter"/>
</dbReference>
<protein>
    <submittedName>
        <fullName evidence="3">O-acetyl-ADP-ribose deacetylase (Regulator of RNase III)</fullName>
    </submittedName>
</protein>
<evidence type="ECO:0000313" key="3">
    <source>
        <dbReference type="EMBL" id="PSK91585.1"/>
    </source>
</evidence>
<comment type="caution">
    <text evidence="3">The sequence shown here is derived from an EMBL/GenBank/DDBJ whole genome shotgun (WGS) entry which is preliminary data.</text>
</comment>
<dbReference type="SUPFAM" id="SSF52949">
    <property type="entry name" value="Macro domain-like"/>
    <property type="match status" value="1"/>
</dbReference>
<evidence type="ECO:0000259" key="2">
    <source>
        <dbReference type="PROSITE" id="PS51154"/>
    </source>
</evidence>
<dbReference type="EMBL" id="PYGD01000005">
    <property type="protein sequence ID" value="PSK91585.1"/>
    <property type="molecule type" value="Genomic_DNA"/>
</dbReference>
<dbReference type="Pfam" id="PF01661">
    <property type="entry name" value="Macro"/>
    <property type="match status" value="1"/>
</dbReference>
<accession>A0A2P8D309</accession>
<name>A0A2P8D309_9BACT</name>
<dbReference type="AlphaFoldDB" id="A0A2P8D309"/>
<organism evidence="3 4">
    <name type="scientific">Taibaiella chishuiensis</name>
    <dbReference type="NCBI Taxonomy" id="1434707"/>
    <lineage>
        <taxon>Bacteria</taxon>
        <taxon>Pseudomonadati</taxon>
        <taxon>Bacteroidota</taxon>
        <taxon>Chitinophagia</taxon>
        <taxon>Chitinophagales</taxon>
        <taxon>Chitinophagaceae</taxon>
        <taxon>Taibaiella</taxon>
    </lineage>
</organism>
<reference evidence="3 4" key="1">
    <citation type="submission" date="2018-03" db="EMBL/GenBank/DDBJ databases">
        <title>Genomic Encyclopedia of Type Strains, Phase III (KMG-III): the genomes of soil and plant-associated and newly described type strains.</title>
        <authorList>
            <person name="Whitman W."/>
        </authorList>
    </citation>
    <scope>NUCLEOTIDE SEQUENCE [LARGE SCALE GENOMIC DNA]</scope>
    <source>
        <strain evidence="3 4">CGMCC 1.12700</strain>
    </source>
</reference>
<dbReference type="RefSeq" id="WP_106523482.1">
    <property type="nucleotide sequence ID" value="NZ_PYGD01000005.1"/>
</dbReference>
<dbReference type="Gene3D" id="3.40.220.10">
    <property type="entry name" value="Leucine Aminopeptidase, subunit E, domain 1"/>
    <property type="match status" value="1"/>
</dbReference>